<proteinExistence type="predicted"/>
<accession>A0A511JR15</accession>
<keyword evidence="2" id="KW-1185">Reference proteome</keyword>
<name>A0A511JR15_9CELL</name>
<evidence type="ECO:0000313" key="2">
    <source>
        <dbReference type="Proteomes" id="UP000321049"/>
    </source>
</evidence>
<evidence type="ECO:0000313" key="1">
    <source>
        <dbReference type="EMBL" id="GEL99953.1"/>
    </source>
</evidence>
<comment type="caution">
    <text evidence="1">The sequence shown here is derived from an EMBL/GenBank/DDBJ whole genome shotgun (WGS) entry which is preliminary data.</text>
</comment>
<gene>
    <name evidence="1" type="ORF">CTE05_35000</name>
</gene>
<organism evidence="1 2">
    <name type="scientific">Cellulomonas terrae</name>
    <dbReference type="NCBI Taxonomy" id="311234"/>
    <lineage>
        <taxon>Bacteria</taxon>
        <taxon>Bacillati</taxon>
        <taxon>Actinomycetota</taxon>
        <taxon>Actinomycetes</taxon>
        <taxon>Micrococcales</taxon>
        <taxon>Cellulomonadaceae</taxon>
        <taxon>Cellulomonas</taxon>
    </lineage>
</organism>
<sequence length="194" mass="21524">MRARRVVGPCARTTGDACRPAPLESLVMGSYTEVVLQLTFTPETPDHVLAAFSALAGPVPYGAPPLPAPHQIGDETGIWEPTDEVSTPADDPQPWMHDWPGWLSSSMSVAITPHAQLTWSDMGRWVLSCRWGIKSWPEAIVPALQWLGPYLEGFDQRPIILGYMQYGGDARPTLVWLWQGHITIENLTPEDERN</sequence>
<protein>
    <submittedName>
        <fullName evidence="1">Uncharacterized protein</fullName>
    </submittedName>
</protein>
<dbReference type="Proteomes" id="UP000321049">
    <property type="component" value="Unassembled WGS sequence"/>
</dbReference>
<reference evidence="1 2" key="1">
    <citation type="submission" date="2019-07" db="EMBL/GenBank/DDBJ databases">
        <title>Whole genome shotgun sequence of Cellulomonas terrae NBRC 100819.</title>
        <authorList>
            <person name="Hosoyama A."/>
            <person name="Uohara A."/>
            <person name="Ohji S."/>
            <person name="Ichikawa N."/>
        </authorList>
    </citation>
    <scope>NUCLEOTIDE SEQUENCE [LARGE SCALE GENOMIC DNA]</scope>
    <source>
        <strain evidence="1 2">NBRC 100819</strain>
    </source>
</reference>
<dbReference type="AlphaFoldDB" id="A0A511JR15"/>
<dbReference type="EMBL" id="BJWH01000024">
    <property type="protein sequence ID" value="GEL99953.1"/>
    <property type="molecule type" value="Genomic_DNA"/>
</dbReference>